<evidence type="ECO:0000256" key="4">
    <source>
        <dbReference type="ARBA" id="ARBA00022853"/>
    </source>
</evidence>
<feature type="region of interest" description="Disordered" evidence="9">
    <location>
        <begin position="931"/>
        <end position="970"/>
    </location>
</feature>
<evidence type="ECO:0000259" key="10">
    <source>
        <dbReference type="PROSITE" id="PS50090"/>
    </source>
</evidence>
<dbReference type="InterPro" id="IPR001005">
    <property type="entry name" value="SANT/Myb"/>
</dbReference>
<feature type="region of interest" description="Disordered" evidence="9">
    <location>
        <begin position="1218"/>
        <end position="1245"/>
    </location>
</feature>
<dbReference type="PROSITE" id="PS50090">
    <property type="entry name" value="MYB_LIKE"/>
    <property type="match status" value="1"/>
</dbReference>
<comment type="similarity">
    <text evidence="2">Belongs to the EAF1 family.</text>
</comment>
<dbReference type="SUPFAM" id="SSF46689">
    <property type="entry name" value="Homeodomain-like"/>
    <property type="match status" value="1"/>
</dbReference>
<evidence type="ECO:0000256" key="5">
    <source>
        <dbReference type="ARBA" id="ARBA00023204"/>
    </source>
</evidence>
<feature type="compositionally biased region" description="Polar residues" evidence="9">
    <location>
        <begin position="1183"/>
        <end position="1196"/>
    </location>
</feature>
<feature type="compositionally biased region" description="Low complexity" evidence="9">
    <location>
        <begin position="1164"/>
        <end position="1182"/>
    </location>
</feature>
<feature type="region of interest" description="Disordered" evidence="9">
    <location>
        <begin position="1052"/>
        <end position="1096"/>
    </location>
</feature>
<feature type="compositionally biased region" description="Low complexity" evidence="9">
    <location>
        <begin position="931"/>
        <end position="946"/>
    </location>
</feature>
<evidence type="ECO:0000256" key="2">
    <source>
        <dbReference type="ARBA" id="ARBA00008913"/>
    </source>
</evidence>
<dbReference type="SMART" id="SM00573">
    <property type="entry name" value="HSA"/>
    <property type="match status" value="1"/>
</dbReference>
<dbReference type="GO" id="GO:0003682">
    <property type="term" value="F:chromatin binding"/>
    <property type="evidence" value="ECO:0007669"/>
    <property type="project" value="TreeGrafter"/>
</dbReference>
<feature type="compositionally biased region" description="Polar residues" evidence="9">
    <location>
        <begin position="1347"/>
        <end position="1361"/>
    </location>
</feature>
<dbReference type="InterPro" id="IPR014012">
    <property type="entry name" value="HSA_dom"/>
</dbReference>
<dbReference type="CDD" id="cd00167">
    <property type="entry name" value="SANT"/>
    <property type="match status" value="1"/>
</dbReference>
<dbReference type="GO" id="GO:0006281">
    <property type="term" value="P:DNA repair"/>
    <property type="evidence" value="ECO:0007669"/>
    <property type="project" value="UniProtKB-KW"/>
</dbReference>
<evidence type="ECO:0000256" key="1">
    <source>
        <dbReference type="ARBA" id="ARBA00004123"/>
    </source>
</evidence>
<keyword evidence="4" id="KW-0156">Chromatin regulator</keyword>
<dbReference type="GO" id="GO:0035267">
    <property type="term" value="C:NuA4 histone acetyltransferase complex"/>
    <property type="evidence" value="ECO:0007669"/>
    <property type="project" value="TreeGrafter"/>
</dbReference>
<accession>A0A0A2LHM7</accession>
<feature type="region of interest" description="Disordered" evidence="9">
    <location>
        <begin position="1320"/>
        <end position="1405"/>
    </location>
</feature>
<dbReference type="PANTHER" id="PTHR46459:SF1">
    <property type="entry name" value="E1A-BINDING PROTEIN P400"/>
    <property type="match status" value="1"/>
</dbReference>
<name>A0A0A2LHM7_PENIT</name>
<keyword evidence="6" id="KW-0539">Nucleus</keyword>
<sequence>MLRDELLRSKNDEIANCLSRRKRKLSALYLATVGFGATEDAHYHQKEQAFLDANDLSKGRYFNEATLPPPTHVRTRSPSRNAIPPTTAALTSAEPVAGITPPLTVDGGAPHAIEPQHPGTPVLDQPRTATANLAPTPVETTGTRQPSVLAISPKLPKNVNVPPIAVQSLDSMRSDQKVSAPVAETPLSAYDHDGNQAKISPRVSKLAATGVPSLEIPSDPLRKKHEARPSLTLGPSQHEQPPSPASSIDLYNNNTPVPVAASPDTSPAEEAAEDVGTLDRPKHKHDRPAHARPSLVPLTPDEQLRLEEAQSKPEQPFNDVMTDLPSSKEVILESVDTGADTDHMDIDREPALVPSEAKPPQGTETTVRDSLSPTAQAEAAADSAVETPTAKKLSIPATQPSSTQPERMTTRVSSGAIRHKSVSEILGETPKSVTHDRSHPATPSDQGSPDSVARMRFKDRKEREKERSRLSTVVFPKQPAQQEKADMDLTHRDMDAVAKLNEEQDYLFTLFLNRAYAPPRGTNLNTLLASAHKILSTSNHLLEYQEQMDCRTLRRIYALQNANRWPLRQLKRSVEPPRQGTHWDVVLDHMKWMRTDFREERKWKIAAAKSCADWCAEYVNSDVDHRTLLRVQTKIPTSNLAEKDSCKAGLSPPSEDVGDEVFGVGHYTPDLIPSAEEESVSDGFNDEPRHDIHDTVAPAAIFSLGSDEFNFSIDMTPAAEKLLDELPIYGPLQIAPGTSAPAFKVSPDTVWKTELLPVSKFASAKINFHDDDHPRKRSRYDYSQYGNDLDNRITELAPEQTNVALFRPENKPIRDRIHPGHQFRPPTEHPMPSVGFFESRSSSQWTYAEDDELRRLVKEYSYNWSLISSCLTPSSLFTSGAERRTPWECFERWVGLEGLPADMSKTQYFRAYHQRLETAQRTVLAQQQAAQQQQQQQQQQQGANAQPQPPVRRRTTQPLRVDRRRSSKHLALLDAMRKLAKKRETMLQKQQHASHLASLRKANEANQPKPPISSPAEFSRLKYDREMKLQERQEQYRQQMIAQQRASLAAQRSGQVPNQQQMMNAPGRNNAMPPTSNPSLPGGTPNGVTNGMPPTAGVNQARPLPMQNMPNGAQPNGQMPNGMAMKMMPQAQMQQTPGARPGLPMQASPDNTRVIREANRLQEQQRLLQSRQQQQHPQQGQQFHNPQFGSQGSPNLNMANVNGTPNNPAMMAALQNQGGMQSPSFHGSTPQGVSTPSPRMGQPNPLSSGVVPQISTLQSQIQRTNPNMPPEQVTKLATDRLNQYQQQQQQRLSQQAAMNAAAGSINANAAQANYQVPHEASFQTPNGSSAMQVPQNQGFSPMMRVPQTGQQNRVGPTSSPAMNGAAPLPSRSATPQNQRSGSAQAGAVQGSSKSPHAPAAQTATS</sequence>
<keyword evidence="5" id="KW-0234">DNA repair</keyword>
<dbReference type="OrthoDB" id="5364245at2759"/>
<feature type="compositionally biased region" description="Low complexity" evidence="9">
    <location>
        <begin position="375"/>
        <end position="384"/>
    </location>
</feature>
<keyword evidence="13" id="KW-1185">Reference proteome</keyword>
<feature type="compositionally biased region" description="Polar residues" evidence="9">
    <location>
        <begin position="233"/>
        <end position="256"/>
    </location>
</feature>
<proteinExistence type="inferred from homology"/>
<dbReference type="InterPro" id="IPR009057">
    <property type="entry name" value="Homeodomain-like_sf"/>
</dbReference>
<evidence type="ECO:0000313" key="12">
    <source>
        <dbReference type="EMBL" id="KGO76075.1"/>
    </source>
</evidence>
<feature type="domain" description="Myb-like" evidence="10">
    <location>
        <begin position="837"/>
        <end position="897"/>
    </location>
</feature>
<dbReference type="PANTHER" id="PTHR46459">
    <property type="entry name" value="E1A-BINDING PROTEIN P400-RELATED"/>
    <property type="match status" value="1"/>
</dbReference>
<evidence type="ECO:0000256" key="9">
    <source>
        <dbReference type="SAM" id="MobiDB-lite"/>
    </source>
</evidence>
<feature type="compositionally biased region" description="Polar residues" evidence="9">
    <location>
        <begin position="134"/>
        <end position="146"/>
    </location>
</feature>
<keyword evidence="3" id="KW-0227">DNA damage</keyword>
<dbReference type="OMA" id="KQQHASH"/>
<feature type="compositionally biased region" description="Polar residues" evidence="9">
    <location>
        <begin position="362"/>
        <end position="374"/>
    </location>
</feature>
<dbReference type="Pfam" id="PF13921">
    <property type="entry name" value="Myb_DNA-bind_6"/>
    <property type="match status" value="1"/>
</dbReference>
<evidence type="ECO:0000259" key="11">
    <source>
        <dbReference type="PROSITE" id="PS51204"/>
    </source>
</evidence>
<feature type="compositionally biased region" description="Polar residues" evidence="9">
    <location>
        <begin position="1218"/>
        <end position="1237"/>
    </location>
</feature>
<dbReference type="GO" id="GO:0005634">
    <property type="term" value="C:nucleus"/>
    <property type="evidence" value="ECO:0007669"/>
    <property type="project" value="UniProtKB-SubCell"/>
</dbReference>
<dbReference type="Gene3D" id="1.10.10.60">
    <property type="entry name" value="Homeodomain-like"/>
    <property type="match status" value="1"/>
</dbReference>
<dbReference type="Proteomes" id="UP000030104">
    <property type="component" value="Unassembled WGS sequence"/>
</dbReference>
<dbReference type="EMBL" id="JQGA01000355">
    <property type="protein sequence ID" value="KGO76075.1"/>
    <property type="molecule type" value="Genomic_DNA"/>
</dbReference>
<dbReference type="PROSITE" id="PS51204">
    <property type="entry name" value="HSA"/>
    <property type="match status" value="1"/>
</dbReference>
<dbReference type="HOGENOM" id="CLU_001331_1_0_1"/>
<evidence type="ECO:0000256" key="3">
    <source>
        <dbReference type="ARBA" id="ARBA00022763"/>
    </source>
</evidence>
<feature type="compositionally biased region" description="Basic and acidic residues" evidence="9">
    <location>
        <begin position="459"/>
        <end position="469"/>
    </location>
</feature>
<feature type="region of interest" description="Disordered" evidence="9">
    <location>
        <begin position="1164"/>
        <end position="1196"/>
    </location>
</feature>
<organism evidence="12 13">
    <name type="scientific">Penicillium italicum</name>
    <name type="common">Blue mold</name>
    <dbReference type="NCBI Taxonomy" id="40296"/>
    <lineage>
        <taxon>Eukaryota</taxon>
        <taxon>Fungi</taxon>
        <taxon>Dikarya</taxon>
        <taxon>Ascomycota</taxon>
        <taxon>Pezizomycotina</taxon>
        <taxon>Eurotiomycetes</taxon>
        <taxon>Eurotiomycetidae</taxon>
        <taxon>Eurotiales</taxon>
        <taxon>Aspergillaceae</taxon>
        <taxon>Penicillium</taxon>
    </lineage>
</organism>
<comment type="function">
    <text evidence="7">Component of the NuA4 histone acetyltransferase complex which is involved in transcriptional activation of selected genes principally by acetylation of nucleosomal histone H4 and H2A. The NuA4 complex is also involved in DNA repair.</text>
</comment>
<reference evidence="12 13" key="1">
    <citation type="journal article" date="2015" name="Mol. Plant Microbe Interact.">
        <title>Genome, transcriptome, and functional analyses of Penicillium expansum provide new insights into secondary metabolism and pathogenicity.</title>
        <authorList>
            <person name="Ballester A.R."/>
            <person name="Marcet-Houben M."/>
            <person name="Levin E."/>
            <person name="Sela N."/>
            <person name="Selma-Lazaro C."/>
            <person name="Carmona L."/>
            <person name="Wisniewski M."/>
            <person name="Droby S."/>
            <person name="Gonzalez-Candelas L."/>
            <person name="Gabaldon T."/>
        </authorList>
    </citation>
    <scope>NUCLEOTIDE SEQUENCE [LARGE SCALE GENOMIC DNA]</scope>
    <source>
        <strain evidence="12 13">PHI-1</strain>
    </source>
</reference>
<feature type="compositionally biased region" description="Polar residues" evidence="9">
    <location>
        <begin position="1321"/>
        <end position="1339"/>
    </location>
</feature>
<evidence type="ECO:0000313" key="13">
    <source>
        <dbReference type="Proteomes" id="UP000030104"/>
    </source>
</evidence>
<feature type="region of interest" description="Disordered" evidence="9">
    <location>
        <begin position="213"/>
        <end position="472"/>
    </location>
</feature>
<comment type="subcellular location">
    <subcellularLocation>
        <location evidence="1">Nucleus</location>
    </subcellularLocation>
</comment>
<gene>
    <name evidence="12" type="ORF">PITC_006180</name>
</gene>
<evidence type="ECO:0000256" key="6">
    <source>
        <dbReference type="ARBA" id="ARBA00023242"/>
    </source>
</evidence>
<feature type="domain" description="HSA" evidence="11">
    <location>
        <begin position="570"/>
        <end position="649"/>
    </location>
</feature>
<comment type="caution">
    <text evidence="12">The sequence shown here is derived from an EMBL/GenBank/DDBJ whole genome shotgun (WGS) entry which is preliminary data.</text>
</comment>
<dbReference type="PhylomeDB" id="A0A0A2LHM7"/>
<feature type="compositionally biased region" description="Polar residues" evidence="9">
    <location>
        <begin position="1371"/>
        <end position="1394"/>
    </location>
</feature>
<protein>
    <recommendedName>
        <fullName evidence="8">Vacuolar import and degradation protein 21</fullName>
    </recommendedName>
</protein>
<dbReference type="SMART" id="SM00717">
    <property type="entry name" value="SANT"/>
    <property type="match status" value="1"/>
</dbReference>
<feature type="region of interest" description="Disordered" evidence="9">
    <location>
        <begin position="134"/>
        <end position="160"/>
    </location>
</feature>
<dbReference type="STRING" id="40296.A0A0A2LHM7"/>
<dbReference type="GO" id="GO:0006325">
    <property type="term" value="P:chromatin organization"/>
    <property type="evidence" value="ECO:0007669"/>
    <property type="project" value="UniProtKB-KW"/>
</dbReference>
<feature type="compositionally biased region" description="Polar residues" evidence="9">
    <location>
        <begin position="396"/>
        <end position="413"/>
    </location>
</feature>
<dbReference type="Pfam" id="PF07529">
    <property type="entry name" value="HSA"/>
    <property type="match status" value="1"/>
</dbReference>
<evidence type="ECO:0000256" key="7">
    <source>
        <dbReference type="ARBA" id="ARBA00025178"/>
    </source>
</evidence>
<feature type="compositionally biased region" description="Basic and acidic residues" evidence="9">
    <location>
        <begin position="340"/>
        <end position="350"/>
    </location>
</feature>
<evidence type="ECO:0000256" key="8">
    <source>
        <dbReference type="ARBA" id="ARBA00029670"/>
    </source>
</evidence>
<feature type="compositionally biased region" description="Basic and acidic residues" evidence="9">
    <location>
        <begin position="302"/>
        <end position="311"/>
    </location>
</feature>